<sequence>MATKSPNPPGAPVINSGSISNHEQFHVVYDGPALDEHRMNIRDLAPALVAIADLFSAANTELNGNSADVRVEVKGNFKSGSFQIELIFTQALLVQLRDMFASSTATAVSDASAILAVVGLVGGGGLIGFLRQLRGRRPEHVEDNGPSCCVWMTETEVIEVIKPVFRLYKTRAVRVFLQKALSPLELEGITSFGVVRGNDIDLDIDKMELEAFAFFDEQEDVVSDSTARKMLLIESVTFEDQNKWRVHDGQSAFFCSMDDSDFLKEVNAGERFGKGDVLVVDLQQIQTVSNGTLRTEFRILKVHEHRAPLQVALI</sequence>
<dbReference type="AlphaFoldDB" id="A0A0J1CXT0"/>
<accession>A0A0J1CXT0</accession>
<keyword evidence="2" id="KW-1185">Reference proteome</keyword>
<gene>
    <name evidence="1" type="ORF">EOS_15385</name>
</gene>
<dbReference type="RefSeq" id="WP_047847524.1">
    <property type="nucleotide sequence ID" value="NZ_AEJF01000093.1"/>
</dbReference>
<name>A0A0J1CXT0_9BURK</name>
<dbReference type="PATRIC" id="fig|908627.4.peg.3434"/>
<proteinExistence type="predicted"/>
<dbReference type="EMBL" id="AEJF01000093">
    <property type="protein sequence ID" value="KLU25374.1"/>
    <property type="molecule type" value="Genomic_DNA"/>
</dbReference>
<dbReference type="Proteomes" id="UP000035963">
    <property type="component" value="Unassembled WGS sequence"/>
</dbReference>
<evidence type="ECO:0000313" key="1">
    <source>
        <dbReference type="EMBL" id="KLU25374.1"/>
    </source>
</evidence>
<reference evidence="1 2" key="1">
    <citation type="journal article" date="2015" name="Genome Announc.">
        <title>Draft Genome Sequence of Burkholderia sp. Strain PML1(12), an Ectomycorrhizosphere-Inhabiting Bacterium with Effective Mineral-Weathering Ability.</title>
        <authorList>
            <person name="Uroz S."/>
            <person name="Oger P."/>
        </authorList>
    </citation>
    <scope>NUCLEOTIDE SEQUENCE [LARGE SCALE GENOMIC DNA]</scope>
    <source>
        <strain evidence="2">PML1(12)</strain>
    </source>
</reference>
<evidence type="ECO:0000313" key="2">
    <source>
        <dbReference type="Proteomes" id="UP000035963"/>
    </source>
</evidence>
<protein>
    <submittedName>
        <fullName evidence="1">Uncharacterized protein</fullName>
    </submittedName>
</protein>
<organism evidence="1 2">
    <name type="scientific">Caballeronia mineralivorans PML1(12)</name>
    <dbReference type="NCBI Taxonomy" id="908627"/>
    <lineage>
        <taxon>Bacteria</taxon>
        <taxon>Pseudomonadati</taxon>
        <taxon>Pseudomonadota</taxon>
        <taxon>Betaproteobacteria</taxon>
        <taxon>Burkholderiales</taxon>
        <taxon>Burkholderiaceae</taxon>
        <taxon>Caballeronia</taxon>
    </lineage>
</organism>
<comment type="caution">
    <text evidence="1">The sequence shown here is derived from an EMBL/GenBank/DDBJ whole genome shotgun (WGS) entry which is preliminary data.</text>
</comment>